<dbReference type="InterPro" id="IPR050147">
    <property type="entry name" value="Ser/Thr_Dehydratase"/>
</dbReference>
<gene>
    <name evidence="12" type="ORF">LALA0_S08e00144g</name>
</gene>
<dbReference type="PANTHER" id="PTHR48078:SF2">
    <property type="entry name" value="CATABOLIC L-SERINE_THREONINE DEHYDRATASE"/>
    <property type="match status" value="1"/>
</dbReference>
<dbReference type="InterPro" id="IPR001926">
    <property type="entry name" value="TrpB-like_PALP"/>
</dbReference>
<dbReference type="GO" id="GO:0009097">
    <property type="term" value="P:isoleucine biosynthetic process"/>
    <property type="evidence" value="ECO:0007669"/>
    <property type="project" value="TreeGrafter"/>
</dbReference>
<reference evidence="12 13" key="1">
    <citation type="submission" date="2014-12" db="EMBL/GenBank/DDBJ databases">
        <authorList>
            <person name="Neuveglise Cecile"/>
        </authorList>
    </citation>
    <scope>NUCLEOTIDE SEQUENCE [LARGE SCALE GENOMIC DNA]</scope>
    <source>
        <strain evidence="12 13">CBS 12615</strain>
    </source>
</reference>
<dbReference type="EMBL" id="LN736367">
    <property type="protein sequence ID" value="CEP63338.1"/>
    <property type="molecule type" value="Genomic_DNA"/>
</dbReference>
<evidence type="ECO:0000256" key="5">
    <source>
        <dbReference type="ARBA" id="ARBA00012093"/>
    </source>
</evidence>
<evidence type="ECO:0000256" key="6">
    <source>
        <dbReference type="ARBA" id="ARBA00022432"/>
    </source>
</evidence>
<evidence type="ECO:0000256" key="10">
    <source>
        <dbReference type="ARBA" id="ARBA00049406"/>
    </source>
</evidence>
<dbReference type="GeneID" id="34686838"/>
<dbReference type="RefSeq" id="XP_022629557.1">
    <property type="nucleotide sequence ID" value="XM_022770926.1"/>
</dbReference>
<dbReference type="SUPFAM" id="SSF53686">
    <property type="entry name" value="Tryptophan synthase beta subunit-like PLP-dependent enzymes"/>
    <property type="match status" value="1"/>
</dbReference>
<sequence length="331" mass="35507">MNYAVTPLIQRRFTTAEDGPRFFIKYEMLHPGGSFKSRGISHLIAEKKKDLMKNSEKKLAVFSSSGGNAGLAAATAAKSMKLDCTVVVPKTAKPRMVEKIKSAGAVAIVYGEHWGLADQYLRDEVMAKARESGLETLYVHPFDDEMIWEGHSTILEEILQQLEQQHIFLSQIKGIVCSVGGGGLYSGVIKGLEKYNLAEAIPIVAVETEGSDVLSKSLANGSPIVLEEISSIASSLGSPYIASFAFDSAQKYGSKSVVLQDNDVIKTCMRFSDDSGIVVEPACGASLHLVTILLESALGQKLGKDDVVVVIACGGSCTSFDDLSVLYNSIS</sequence>
<organism evidence="12 13">
    <name type="scientific">Lachancea lanzarotensis</name>
    <dbReference type="NCBI Taxonomy" id="1245769"/>
    <lineage>
        <taxon>Eukaryota</taxon>
        <taxon>Fungi</taxon>
        <taxon>Dikarya</taxon>
        <taxon>Ascomycota</taxon>
        <taxon>Saccharomycotina</taxon>
        <taxon>Saccharomycetes</taxon>
        <taxon>Saccharomycetales</taxon>
        <taxon>Saccharomycetaceae</taxon>
        <taxon>Lachancea</taxon>
    </lineage>
</organism>
<evidence type="ECO:0000259" key="11">
    <source>
        <dbReference type="Pfam" id="PF00291"/>
    </source>
</evidence>
<evidence type="ECO:0000256" key="3">
    <source>
        <dbReference type="ARBA" id="ARBA00004742"/>
    </source>
</evidence>
<dbReference type="InterPro" id="IPR036052">
    <property type="entry name" value="TrpB-like_PALP_sf"/>
</dbReference>
<accession>A0A0C7MZT9</accession>
<dbReference type="EC" id="4.3.1.17" evidence="5"/>
<comment type="similarity">
    <text evidence="4">Belongs to the serine/threonine dehydratase family.</text>
</comment>
<dbReference type="InterPro" id="IPR000634">
    <property type="entry name" value="Ser/Thr_deHydtase_PyrdxlP-BS"/>
</dbReference>
<protein>
    <recommendedName>
        <fullName evidence="5">L-serine ammonia-lyase</fullName>
        <ecNumber evidence="5">4.3.1.17</ecNumber>
    </recommendedName>
</protein>
<comment type="catalytic activity">
    <reaction evidence="10">
        <text>L-serine = pyruvate + NH4(+)</text>
        <dbReference type="Rhea" id="RHEA:19169"/>
        <dbReference type="ChEBI" id="CHEBI:15361"/>
        <dbReference type="ChEBI" id="CHEBI:28938"/>
        <dbReference type="ChEBI" id="CHEBI:33384"/>
        <dbReference type="EC" id="4.3.1.17"/>
    </reaction>
</comment>
<comment type="subcellular location">
    <subcellularLocation>
        <location evidence="2">Cytoplasm</location>
    </subcellularLocation>
</comment>
<evidence type="ECO:0000256" key="9">
    <source>
        <dbReference type="ARBA" id="ARBA00023239"/>
    </source>
</evidence>
<dbReference type="PROSITE" id="PS00165">
    <property type="entry name" value="DEHYDRATASE_SER_THR"/>
    <property type="match status" value="1"/>
</dbReference>
<keyword evidence="9" id="KW-0456">Lyase</keyword>
<dbReference type="GO" id="GO:0006565">
    <property type="term" value="P:L-serine catabolic process"/>
    <property type="evidence" value="ECO:0007669"/>
    <property type="project" value="TreeGrafter"/>
</dbReference>
<dbReference type="Proteomes" id="UP000054304">
    <property type="component" value="Unassembled WGS sequence"/>
</dbReference>
<evidence type="ECO:0000256" key="1">
    <source>
        <dbReference type="ARBA" id="ARBA00001933"/>
    </source>
</evidence>
<dbReference type="Pfam" id="PF00291">
    <property type="entry name" value="PALP"/>
    <property type="match status" value="1"/>
</dbReference>
<dbReference type="GO" id="GO:0006567">
    <property type="term" value="P:L-threonine catabolic process"/>
    <property type="evidence" value="ECO:0007669"/>
    <property type="project" value="TreeGrafter"/>
</dbReference>
<dbReference type="GO" id="GO:0004794">
    <property type="term" value="F:threonine deaminase activity"/>
    <property type="evidence" value="ECO:0007669"/>
    <property type="project" value="TreeGrafter"/>
</dbReference>
<dbReference type="HOGENOM" id="CLU_021152_3_1_1"/>
<dbReference type="GO" id="GO:0003941">
    <property type="term" value="F:L-serine ammonia-lyase activity"/>
    <property type="evidence" value="ECO:0007669"/>
    <property type="project" value="UniProtKB-EC"/>
</dbReference>
<name>A0A0C7MZT9_9SACH</name>
<evidence type="ECO:0000256" key="7">
    <source>
        <dbReference type="ARBA" id="ARBA00022490"/>
    </source>
</evidence>
<keyword evidence="13" id="KW-1185">Reference proteome</keyword>
<keyword evidence="7" id="KW-0963">Cytoplasm</keyword>
<keyword evidence="6" id="KW-0312">Gluconeogenesis</keyword>
<dbReference type="GO" id="GO:0006094">
    <property type="term" value="P:gluconeogenesis"/>
    <property type="evidence" value="ECO:0007669"/>
    <property type="project" value="UniProtKB-KW"/>
</dbReference>
<dbReference type="FunFam" id="3.40.50.1100:FF:000040">
    <property type="entry name" value="L-serine dehydratase, putative"/>
    <property type="match status" value="1"/>
</dbReference>
<evidence type="ECO:0000256" key="2">
    <source>
        <dbReference type="ARBA" id="ARBA00004496"/>
    </source>
</evidence>
<proteinExistence type="inferred from homology"/>
<dbReference type="GO" id="GO:0005737">
    <property type="term" value="C:cytoplasm"/>
    <property type="evidence" value="ECO:0007669"/>
    <property type="project" value="UniProtKB-SubCell"/>
</dbReference>
<evidence type="ECO:0000313" key="12">
    <source>
        <dbReference type="EMBL" id="CEP63338.1"/>
    </source>
</evidence>
<evidence type="ECO:0000256" key="8">
    <source>
        <dbReference type="ARBA" id="ARBA00022898"/>
    </source>
</evidence>
<evidence type="ECO:0000313" key="13">
    <source>
        <dbReference type="Proteomes" id="UP000054304"/>
    </source>
</evidence>
<dbReference type="OrthoDB" id="7773036at2759"/>
<dbReference type="GO" id="GO:0030170">
    <property type="term" value="F:pyridoxal phosphate binding"/>
    <property type="evidence" value="ECO:0007669"/>
    <property type="project" value="InterPro"/>
</dbReference>
<dbReference type="PANTHER" id="PTHR48078">
    <property type="entry name" value="THREONINE DEHYDRATASE, MITOCHONDRIAL-RELATED"/>
    <property type="match status" value="1"/>
</dbReference>
<dbReference type="Gene3D" id="3.40.50.1100">
    <property type="match status" value="2"/>
</dbReference>
<keyword evidence="8" id="KW-0663">Pyridoxal phosphate</keyword>
<dbReference type="AlphaFoldDB" id="A0A0C7MZT9"/>
<comment type="pathway">
    <text evidence="3">Carbohydrate biosynthesis; gluconeogenesis.</text>
</comment>
<evidence type="ECO:0000256" key="4">
    <source>
        <dbReference type="ARBA" id="ARBA00010869"/>
    </source>
</evidence>
<comment type="cofactor">
    <cofactor evidence="1">
        <name>pyridoxal 5'-phosphate</name>
        <dbReference type="ChEBI" id="CHEBI:597326"/>
    </cofactor>
</comment>
<dbReference type="STRING" id="1245769.A0A0C7MZT9"/>
<feature type="domain" description="Tryptophan synthase beta chain-like PALP" evidence="11">
    <location>
        <begin position="3"/>
        <end position="314"/>
    </location>
</feature>